<protein>
    <recommendedName>
        <fullName evidence="4">Centrosomal protein of 44 kDa</fullName>
    </recommendedName>
</protein>
<dbReference type="InterPro" id="IPR029157">
    <property type="entry name" value="CEP44_CC"/>
</dbReference>
<evidence type="ECO:0000256" key="4">
    <source>
        <dbReference type="ARBA" id="ARBA00014053"/>
    </source>
</evidence>
<dbReference type="Ensembl" id="ENSLLET00000023712.1">
    <property type="protein sequence ID" value="ENSLLEP00000022838.1"/>
    <property type="gene ID" value="ENSLLEG00000014485.1"/>
</dbReference>
<dbReference type="GO" id="GO:0005814">
    <property type="term" value="C:centriole"/>
    <property type="evidence" value="ECO:0007669"/>
    <property type="project" value="UniProtKB-SubCell"/>
</dbReference>
<dbReference type="GO" id="GO:0030496">
    <property type="term" value="C:midbody"/>
    <property type="evidence" value="ECO:0007669"/>
    <property type="project" value="UniProtKB-SubCell"/>
</dbReference>
<dbReference type="AlphaFoldDB" id="A0A8C5PHE0"/>
<evidence type="ECO:0000256" key="5">
    <source>
        <dbReference type="ARBA" id="ARBA00022490"/>
    </source>
</evidence>
<keyword evidence="12" id="KW-1185">Reference proteome</keyword>
<dbReference type="Pfam" id="PF15007">
    <property type="entry name" value="CEP44"/>
    <property type="match status" value="1"/>
</dbReference>
<keyword evidence="7" id="KW-0206">Cytoskeleton</keyword>
<feature type="compositionally biased region" description="Basic and acidic residues" evidence="9">
    <location>
        <begin position="295"/>
        <end position="317"/>
    </location>
</feature>
<evidence type="ECO:0000256" key="8">
    <source>
        <dbReference type="ARBA" id="ARBA00046235"/>
    </source>
</evidence>
<organism evidence="11 12">
    <name type="scientific">Leptobrachium leishanense</name>
    <name type="common">Leishan spiny toad</name>
    <dbReference type="NCBI Taxonomy" id="445787"/>
    <lineage>
        <taxon>Eukaryota</taxon>
        <taxon>Metazoa</taxon>
        <taxon>Chordata</taxon>
        <taxon>Craniata</taxon>
        <taxon>Vertebrata</taxon>
        <taxon>Euteleostomi</taxon>
        <taxon>Amphibia</taxon>
        <taxon>Batrachia</taxon>
        <taxon>Anura</taxon>
        <taxon>Pelobatoidea</taxon>
        <taxon>Megophryidae</taxon>
        <taxon>Leptobrachium</taxon>
    </lineage>
</organism>
<feature type="region of interest" description="Disordered" evidence="9">
    <location>
        <begin position="295"/>
        <end position="318"/>
    </location>
</feature>
<dbReference type="PANTHER" id="PTHR31477:SF1">
    <property type="entry name" value="CENTROSOMAL PROTEIN OF 44 KDA"/>
    <property type="match status" value="1"/>
</dbReference>
<proteinExistence type="predicted"/>
<keyword evidence="5" id="KW-0963">Cytoplasm</keyword>
<accession>A0A8C5PHE0</accession>
<evidence type="ECO:0000256" key="9">
    <source>
        <dbReference type="SAM" id="MobiDB-lite"/>
    </source>
</evidence>
<evidence type="ECO:0000256" key="7">
    <source>
        <dbReference type="ARBA" id="ARBA00023212"/>
    </source>
</evidence>
<feature type="domain" description="Centrosomal CEP44" evidence="10">
    <location>
        <begin position="5"/>
        <end position="129"/>
    </location>
</feature>
<dbReference type="OrthoDB" id="259598at2759"/>
<dbReference type="GeneTree" id="ENSGT00390000009873"/>
<evidence type="ECO:0000256" key="3">
    <source>
        <dbReference type="ARBA" id="ARBA00004647"/>
    </source>
</evidence>
<evidence type="ECO:0000256" key="1">
    <source>
        <dbReference type="ARBA" id="ARBA00004114"/>
    </source>
</evidence>
<reference evidence="11" key="1">
    <citation type="submission" date="2025-08" db="UniProtKB">
        <authorList>
            <consortium name="Ensembl"/>
        </authorList>
    </citation>
    <scope>IDENTIFICATION</scope>
</reference>
<evidence type="ECO:0000313" key="11">
    <source>
        <dbReference type="Ensembl" id="ENSLLEP00000022838.1"/>
    </source>
</evidence>
<dbReference type="GO" id="GO:0005813">
    <property type="term" value="C:centrosome"/>
    <property type="evidence" value="ECO:0007669"/>
    <property type="project" value="TreeGrafter"/>
</dbReference>
<evidence type="ECO:0000256" key="6">
    <source>
        <dbReference type="ARBA" id="ARBA00023054"/>
    </source>
</evidence>
<sequence length="377" mass="42733">MATGDVKGGVRKLEQRLRLISYPKDVDYAGLIKGDPAASLPIISFTLTCYSTCIAEILVSSDIELTAKSDLRFIDSVYKVLRDIFNYKPILTKQQFLQCSFSERKIQIVCDIIDCVMKKHKEYMNQNKVKSQSVRKIVSVKEKCEVFYPEQISMQPTTKDDKLTQKTLVERHAGSDVHLPSFAATVPSSAKYDISCSSSDSEDDLSREVVVTNDDTSHIELLKAQLAECQEKLQRLDWMEERLLTLETSMKGKIIIEETEWNNLLSRILLLETDRLIQSKKRDLSSEFTAISEERTSSRMNDDAYTDSKKKAGRAEIQHQSSGYSSLLSADTSPISIDINYSNLTADSKETTRQRVERIGKMLEETTQLFKISSSAQ</sequence>
<dbReference type="GO" id="GO:0000922">
    <property type="term" value="C:spindle pole"/>
    <property type="evidence" value="ECO:0007669"/>
    <property type="project" value="UniProtKB-SubCell"/>
</dbReference>
<dbReference type="Proteomes" id="UP000694569">
    <property type="component" value="Unplaced"/>
</dbReference>
<comment type="subcellular location">
    <subcellularLocation>
        <location evidence="1">Cytoplasm</location>
        <location evidence="1">Cytoskeleton</location>
        <location evidence="1">Microtubule organizing center</location>
        <location evidence="1">Centrosome</location>
        <location evidence="1">Centriole</location>
    </subcellularLocation>
    <subcellularLocation>
        <location evidence="3">Cytoplasm</location>
        <location evidence="3">Cytoskeleton</location>
        <location evidence="3">Spindle pole</location>
    </subcellularLocation>
    <subcellularLocation>
        <location evidence="2">Midbody</location>
    </subcellularLocation>
</comment>
<evidence type="ECO:0000313" key="12">
    <source>
        <dbReference type="Proteomes" id="UP000694569"/>
    </source>
</evidence>
<dbReference type="GO" id="GO:0007099">
    <property type="term" value="P:centriole replication"/>
    <property type="evidence" value="ECO:0007669"/>
    <property type="project" value="TreeGrafter"/>
</dbReference>
<dbReference type="InterPro" id="IPR033603">
    <property type="entry name" value="CEP44"/>
</dbReference>
<gene>
    <name evidence="11" type="primary">CEP44</name>
</gene>
<comment type="function">
    <text evidence="8">Centriole-enriched microtubule-binding protein involved in centriole biogenesis. In collaboration with CEP295 and POC1B, is required for the centriole-to-centrosome conversion by ensuring the formation of bona fide centriole wall. Functions as a linker component that maintains centrosome cohesion. Associates with CROCC and regulates its stability and localization to the centrosome.</text>
</comment>
<keyword evidence="6" id="KW-0175">Coiled coil</keyword>
<reference evidence="11" key="2">
    <citation type="submission" date="2025-09" db="UniProtKB">
        <authorList>
            <consortium name="Ensembl"/>
        </authorList>
    </citation>
    <scope>IDENTIFICATION</scope>
</reference>
<dbReference type="PANTHER" id="PTHR31477">
    <property type="entry name" value="CENTROSOMAL PROTEIN OF 44 KDA"/>
    <property type="match status" value="1"/>
</dbReference>
<evidence type="ECO:0000256" key="2">
    <source>
        <dbReference type="ARBA" id="ARBA00004214"/>
    </source>
</evidence>
<name>A0A8C5PHE0_9ANUR</name>
<evidence type="ECO:0000259" key="10">
    <source>
        <dbReference type="Pfam" id="PF15007"/>
    </source>
</evidence>
<dbReference type="GO" id="GO:0010457">
    <property type="term" value="P:centriole-centriole cohesion"/>
    <property type="evidence" value="ECO:0007669"/>
    <property type="project" value="TreeGrafter"/>
</dbReference>